<dbReference type="EMBL" id="JAMBOL010000016">
    <property type="protein sequence ID" value="MCM3715548.1"/>
    <property type="molecule type" value="Genomic_DNA"/>
</dbReference>
<comment type="caution">
    <text evidence="3">The sequence shown here is derived from an EMBL/GenBank/DDBJ whole genome shotgun (WGS) entry which is preliminary data.</text>
</comment>
<feature type="compositionally biased region" description="Polar residues" evidence="1">
    <location>
        <begin position="54"/>
        <end position="71"/>
    </location>
</feature>
<dbReference type="AlphaFoldDB" id="A0A9X2DS94"/>
<dbReference type="Proteomes" id="UP001139179">
    <property type="component" value="Unassembled WGS sequence"/>
</dbReference>
<organism evidence="3 4">
    <name type="scientific">Halalkalibacter oceani</name>
    <dbReference type="NCBI Taxonomy" id="1653776"/>
    <lineage>
        <taxon>Bacteria</taxon>
        <taxon>Bacillati</taxon>
        <taxon>Bacillota</taxon>
        <taxon>Bacilli</taxon>
        <taxon>Bacillales</taxon>
        <taxon>Bacillaceae</taxon>
        <taxon>Halalkalibacter</taxon>
    </lineage>
</organism>
<dbReference type="RefSeq" id="WP_251224282.1">
    <property type="nucleotide sequence ID" value="NZ_JAMBOL010000016.1"/>
</dbReference>
<feature type="region of interest" description="Disordered" evidence="1">
    <location>
        <begin position="49"/>
        <end position="77"/>
    </location>
</feature>
<keyword evidence="4" id="KW-1185">Reference proteome</keyword>
<gene>
    <name evidence="3" type="ORF">M3202_15870</name>
</gene>
<feature type="chain" id="PRO_5040730949" description="Secreted protein" evidence="2">
    <location>
        <begin position="27"/>
        <end position="77"/>
    </location>
</feature>
<evidence type="ECO:0000313" key="4">
    <source>
        <dbReference type="Proteomes" id="UP001139179"/>
    </source>
</evidence>
<accession>A0A9X2DS94</accession>
<evidence type="ECO:0000256" key="1">
    <source>
        <dbReference type="SAM" id="MobiDB-lite"/>
    </source>
</evidence>
<feature type="signal peptide" evidence="2">
    <location>
        <begin position="1"/>
        <end position="26"/>
    </location>
</feature>
<proteinExistence type="predicted"/>
<name>A0A9X2DS94_9BACI</name>
<evidence type="ECO:0000256" key="2">
    <source>
        <dbReference type="SAM" id="SignalP"/>
    </source>
</evidence>
<evidence type="ECO:0000313" key="3">
    <source>
        <dbReference type="EMBL" id="MCM3715548.1"/>
    </source>
</evidence>
<evidence type="ECO:0008006" key="5">
    <source>
        <dbReference type="Google" id="ProtNLM"/>
    </source>
</evidence>
<keyword evidence="2" id="KW-0732">Signal</keyword>
<reference evidence="3" key="1">
    <citation type="submission" date="2022-05" db="EMBL/GenBank/DDBJ databases">
        <title>Comparative Genomics of Spacecraft Associated Microbes.</title>
        <authorList>
            <person name="Tran M.T."/>
            <person name="Wright A."/>
            <person name="Seuylemezian A."/>
            <person name="Eisen J."/>
            <person name="Coil D."/>
        </authorList>
    </citation>
    <scope>NUCLEOTIDE SEQUENCE</scope>
    <source>
        <strain evidence="3">214.1.1</strain>
    </source>
</reference>
<protein>
    <recommendedName>
        <fullName evidence="5">Secreted protein</fullName>
    </recommendedName>
</protein>
<sequence>MTFKKALFSFLIIVSVTGLSTLAAYASSTITDETEVPSTHQFSEVKEVPGLPAHSQSEPPQIEKAQNSNITDDMEVE</sequence>